<name>A0A1D6PPA7_MAIZE</name>
<feature type="non-terminal residue" evidence="2">
    <location>
        <position position="1"/>
    </location>
</feature>
<proteinExistence type="predicted"/>
<feature type="region of interest" description="Disordered" evidence="1">
    <location>
        <begin position="1"/>
        <end position="22"/>
    </location>
</feature>
<reference evidence="2" key="1">
    <citation type="submission" date="2015-12" db="EMBL/GenBank/DDBJ databases">
        <title>Update maize B73 reference genome by single molecule sequencing technologies.</title>
        <authorList>
            <consortium name="Maize Genome Sequencing Project"/>
            <person name="Ware D."/>
        </authorList>
    </citation>
    <scope>NUCLEOTIDE SEQUENCE</scope>
    <source>
        <tissue evidence="2">Seedling</tissue>
    </source>
</reference>
<evidence type="ECO:0000256" key="1">
    <source>
        <dbReference type="SAM" id="MobiDB-lite"/>
    </source>
</evidence>
<organism evidence="2">
    <name type="scientific">Zea mays</name>
    <name type="common">Maize</name>
    <dbReference type="NCBI Taxonomy" id="4577"/>
    <lineage>
        <taxon>Eukaryota</taxon>
        <taxon>Viridiplantae</taxon>
        <taxon>Streptophyta</taxon>
        <taxon>Embryophyta</taxon>
        <taxon>Tracheophyta</taxon>
        <taxon>Spermatophyta</taxon>
        <taxon>Magnoliopsida</taxon>
        <taxon>Liliopsida</taxon>
        <taxon>Poales</taxon>
        <taxon>Poaceae</taxon>
        <taxon>PACMAD clade</taxon>
        <taxon>Panicoideae</taxon>
        <taxon>Andropogonodae</taxon>
        <taxon>Andropogoneae</taxon>
        <taxon>Tripsacinae</taxon>
        <taxon>Zea</taxon>
    </lineage>
</organism>
<sequence>RSGTSQSATGREADPRHAPPQLQSLLHRCCAHAPRPPTLTVSVKLTPEAGASCPLPVRVHPGCSSISLAPIQDPVPGHRQQGRPGEEAGREGQGGRGAEGEGDGVGAGAGGGQQPLQHRPRRQRAAGARGGVPEGRHGRDPGTALDSRSSCRRTRTGIPASGKTLSC</sequence>
<dbReference type="AlphaFoldDB" id="A0A1D6PPA7"/>
<evidence type="ECO:0000313" key="2">
    <source>
        <dbReference type="EMBL" id="AQK48669.1"/>
    </source>
</evidence>
<feature type="compositionally biased region" description="Gly residues" evidence="1">
    <location>
        <begin position="91"/>
        <end position="113"/>
    </location>
</feature>
<dbReference type="EMBL" id="CM000780">
    <property type="protein sequence ID" value="AQK48669.1"/>
    <property type="molecule type" value="Genomic_DNA"/>
</dbReference>
<feature type="region of interest" description="Disordered" evidence="1">
    <location>
        <begin position="51"/>
        <end position="167"/>
    </location>
</feature>
<protein>
    <submittedName>
        <fullName evidence="2">Galactose oxidase/kelch repeat superfamily protein</fullName>
    </submittedName>
</protein>
<gene>
    <name evidence="2" type="ORF">ZEAMMB73_Zm00001d048718</name>
</gene>
<accession>A0A1D6PPA7</accession>